<sequence length="402" mass="44666">MLLSHASTSLVSLHLAPESTPCLGPLRLAVLFYSNATWINNKRKEEFPRINGFANSTVEAEFDIHTASEELVTNLKSFPSTITTYSTELSDVRELEASSNEFKNLKNSADIFYQSKIDGAETRIDAYYSKVDITKSPSKDFSAAAKPKLSLRGLLAIPLRRRQCSPEDSQETCVSVDDDGQSSTGSKPSLPTFHTLFTIQTPSSDSINSPSTNDTAWVEWFALSPVSSATTSEFLGPTAGKSRSDDKKLEDKINPVQQEHAGFGSITSTKVKSWLTRMVVSQMALADPLRLSIVVDIEEKSVVRKRQDVVQTSIDNTLRTAQTMLDNVKYHLQDRQDTLSAAEESVRRTKQSGSTLQKHVKQIFKMNDVLLLQSFTLLPPLLPLKQRPIPHNFLRLLTGVRS</sequence>
<proteinExistence type="predicted"/>
<name>A0A8H4QF95_9AGAR</name>
<keyword evidence="3" id="KW-1185">Reference proteome</keyword>
<organism evidence="2 3">
    <name type="scientific">Agrocybe pediades</name>
    <dbReference type="NCBI Taxonomy" id="84607"/>
    <lineage>
        <taxon>Eukaryota</taxon>
        <taxon>Fungi</taxon>
        <taxon>Dikarya</taxon>
        <taxon>Basidiomycota</taxon>
        <taxon>Agaricomycotina</taxon>
        <taxon>Agaricomycetes</taxon>
        <taxon>Agaricomycetidae</taxon>
        <taxon>Agaricales</taxon>
        <taxon>Agaricineae</taxon>
        <taxon>Strophariaceae</taxon>
        <taxon>Agrocybe</taxon>
    </lineage>
</organism>
<protein>
    <submittedName>
        <fullName evidence="2">Uncharacterized protein</fullName>
    </submittedName>
</protein>
<evidence type="ECO:0000256" key="1">
    <source>
        <dbReference type="SAM" id="MobiDB-lite"/>
    </source>
</evidence>
<dbReference type="AlphaFoldDB" id="A0A8H4QF95"/>
<gene>
    <name evidence="2" type="ORF">D9613_011935</name>
</gene>
<accession>A0A8H4QF95</accession>
<evidence type="ECO:0000313" key="3">
    <source>
        <dbReference type="Proteomes" id="UP000521872"/>
    </source>
</evidence>
<feature type="region of interest" description="Disordered" evidence="1">
    <location>
        <begin position="166"/>
        <end position="189"/>
    </location>
</feature>
<evidence type="ECO:0000313" key="2">
    <source>
        <dbReference type="EMBL" id="KAF4609783.1"/>
    </source>
</evidence>
<reference evidence="2 3" key="1">
    <citation type="submission" date="2019-12" db="EMBL/GenBank/DDBJ databases">
        <authorList>
            <person name="Floudas D."/>
            <person name="Bentzer J."/>
            <person name="Ahren D."/>
            <person name="Johansson T."/>
            <person name="Persson P."/>
            <person name="Tunlid A."/>
        </authorList>
    </citation>
    <scope>NUCLEOTIDE SEQUENCE [LARGE SCALE GENOMIC DNA]</scope>
    <source>
        <strain evidence="2 3">CBS 102.39</strain>
    </source>
</reference>
<dbReference type="Proteomes" id="UP000521872">
    <property type="component" value="Unassembled WGS sequence"/>
</dbReference>
<comment type="caution">
    <text evidence="2">The sequence shown here is derived from an EMBL/GenBank/DDBJ whole genome shotgun (WGS) entry which is preliminary data.</text>
</comment>
<dbReference type="EMBL" id="JAACJL010000060">
    <property type="protein sequence ID" value="KAF4609783.1"/>
    <property type="molecule type" value="Genomic_DNA"/>
</dbReference>